<proteinExistence type="predicted"/>
<dbReference type="RefSeq" id="WP_255240368.1">
    <property type="nucleotide sequence ID" value="NZ_CP101398.1"/>
</dbReference>
<keyword evidence="3" id="KW-1185">Reference proteome</keyword>
<feature type="compositionally biased region" description="Basic and acidic residues" evidence="1">
    <location>
        <begin position="1"/>
        <end position="13"/>
    </location>
</feature>
<gene>
    <name evidence="2" type="ORF">NLU04_34855</name>
</gene>
<feature type="region of interest" description="Disordered" evidence="1">
    <location>
        <begin position="1"/>
        <end position="21"/>
    </location>
</feature>
<dbReference type="Proteomes" id="UP001058236">
    <property type="component" value="Plasmid unnamed"/>
</dbReference>
<accession>A0ABY5FJK2</accession>
<protein>
    <submittedName>
        <fullName evidence="2">Uncharacterized protein</fullName>
    </submittedName>
</protein>
<keyword evidence="2" id="KW-0614">Plasmid</keyword>
<name>A0ABY5FJK2_9ACTN</name>
<organism evidence="2 3">
    <name type="scientific">Streptomyces cavourensis</name>
    <dbReference type="NCBI Taxonomy" id="67258"/>
    <lineage>
        <taxon>Bacteria</taxon>
        <taxon>Bacillati</taxon>
        <taxon>Actinomycetota</taxon>
        <taxon>Actinomycetes</taxon>
        <taxon>Kitasatosporales</taxon>
        <taxon>Streptomycetaceae</taxon>
        <taxon>Streptomyces</taxon>
    </lineage>
</organism>
<dbReference type="EMBL" id="CP101398">
    <property type="protein sequence ID" value="UTR83693.1"/>
    <property type="molecule type" value="Genomic_DNA"/>
</dbReference>
<evidence type="ECO:0000256" key="1">
    <source>
        <dbReference type="SAM" id="MobiDB-lite"/>
    </source>
</evidence>
<evidence type="ECO:0000313" key="2">
    <source>
        <dbReference type="EMBL" id="UTR83693.1"/>
    </source>
</evidence>
<geneLocation type="plasmid" evidence="2 3">
    <name>unnamed</name>
</geneLocation>
<sequence>MYHPHYPDRRPWAEHVTTPAAETGPAVFTVADRTVGLGEGFKHVRTEAPGHRLSPDGWDSSQPQWYATRARY</sequence>
<evidence type="ECO:0000313" key="3">
    <source>
        <dbReference type="Proteomes" id="UP001058236"/>
    </source>
</evidence>
<reference evidence="2" key="1">
    <citation type="submission" date="2022-07" db="EMBL/GenBank/DDBJ databases">
        <title>Genomic of Streptomyces cavourensis F2.</title>
        <authorList>
            <person name="Hu S."/>
            <person name="Liang W."/>
        </authorList>
    </citation>
    <scope>NUCLEOTIDE SEQUENCE</scope>
    <source>
        <strain evidence="2">F2</strain>
        <plasmid evidence="2">unnamed</plasmid>
    </source>
</reference>